<dbReference type="PANTHER" id="PTHR12560">
    <property type="entry name" value="LONGEVITY ASSURANCE FACTOR 1 LAG1"/>
    <property type="match status" value="1"/>
</dbReference>
<evidence type="ECO:0000256" key="1">
    <source>
        <dbReference type="ARBA" id="ARBA00004141"/>
    </source>
</evidence>
<evidence type="ECO:0000256" key="2">
    <source>
        <dbReference type="ARBA" id="ARBA00022692"/>
    </source>
</evidence>
<evidence type="ECO:0000256" key="3">
    <source>
        <dbReference type="ARBA" id="ARBA00022989"/>
    </source>
</evidence>
<dbReference type="GO" id="GO:0046513">
    <property type="term" value="P:ceramide biosynthetic process"/>
    <property type="evidence" value="ECO:0007669"/>
    <property type="project" value="InterPro"/>
</dbReference>
<sequence length="139" mass="15199">MYLHDISDIPVDLLRLALTLGAREAVLGLCSGATLVTWCYWRLWYFPTHVLYSVAYDAKSTLIESDCVPGGCSLAEVPERVPFLAALGVLQVLHVCWWCEILAKSARALAPGHAARRKEREGRVGTGGSRDLGDVGKET</sequence>
<feature type="region of interest" description="Disordered" evidence="5">
    <location>
        <begin position="116"/>
        <end position="139"/>
    </location>
</feature>
<dbReference type="Pfam" id="PF03798">
    <property type="entry name" value="TRAM_LAG1_CLN8"/>
    <property type="match status" value="1"/>
</dbReference>
<feature type="domain" description="TLC" evidence="6">
    <location>
        <begin position="1"/>
        <end position="102"/>
    </location>
</feature>
<dbReference type="InterPro" id="IPR006634">
    <property type="entry name" value="TLC-dom"/>
</dbReference>
<protein>
    <recommendedName>
        <fullName evidence="6">TLC domain-containing protein</fullName>
    </recommendedName>
</protein>
<comment type="subcellular location">
    <subcellularLocation>
        <location evidence="1">Membrane</location>
        <topology evidence="1">Multi-pass membrane protein</topology>
    </subcellularLocation>
</comment>
<dbReference type="PANTHER" id="PTHR12560:SF0">
    <property type="entry name" value="LD18904P"/>
    <property type="match status" value="1"/>
</dbReference>
<dbReference type="AlphaFoldDB" id="A0A7S2AYZ1"/>
<accession>A0A7S2AYZ1</accession>
<dbReference type="GO" id="GO:0016020">
    <property type="term" value="C:membrane"/>
    <property type="evidence" value="ECO:0007669"/>
    <property type="project" value="UniProtKB-SubCell"/>
</dbReference>
<evidence type="ECO:0000313" key="7">
    <source>
        <dbReference type="EMBL" id="CAD9381784.1"/>
    </source>
</evidence>
<gene>
    <name evidence="7" type="ORF">FPAR1323_LOCUS726</name>
</gene>
<evidence type="ECO:0000256" key="5">
    <source>
        <dbReference type="SAM" id="MobiDB-lite"/>
    </source>
</evidence>
<dbReference type="InterPro" id="IPR016439">
    <property type="entry name" value="Lag1/Lac1-like"/>
</dbReference>
<dbReference type="EMBL" id="HBGT01001363">
    <property type="protein sequence ID" value="CAD9381784.1"/>
    <property type="molecule type" value="Transcribed_RNA"/>
</dbReference>
<evidence type="ECO:0000256" key="4">
    <source>
        <dbReference type="ARBA" id="ARBA00023136"/>
    </source>
</evidence>
<dbReference type="GO" id="GO:0050291">
    <property type="term" value="F:sphingosine N-acyltransferase activity"/>
    <property type="evidence" value="ECO:0007669"/>
    <property type="project" value="InterPro"/>
</dbReference>
<reference evidence="7" key="1">
    <citation type="submission" date="2021-01" db="EMBL/GenBank/DDBJ databases">
        <authorList>
            <person name="Corre E."/>
            <person name="Pelletier E."/>
            <person name="Niang G."/>
            <person name="Scheremetjew M."/>
            <person name="Finn R."/>
            <person name="Kale V."/>
            <person name="Holt S."/>
            <person name="Cochrane G."/>
            <person name="Meng A."/>
            <person name="Brown T."/>
            <person name="Cohen L."/>
        </authorList>
    </citation>
    <scope>NUCLEOTIDE SEQUENCE</scope>
    <source>
        <strain evidence="7">RCC1693</strain>
    </source>
</reference>
<organism evidence="7">
    <name type="scientific">Florenciella parvula</name>
    <dbReference type="NCBI Taxonomy" id="236787"/>
    <lineage>
        <taxon>Eukaryota</taxon>
        <taxon>Sar</taxon>
        <taxon>Stramenopiles</taxon>
        <taxon>Ochrophyta</taxon>
        <taxon>Dictyochophyceae</taxon>
        <taxon>Florenciellales</taxon>
        <taxon>Florenciella</taxon>
    </lineage>
</organism>
<evidence type="ECO:0000259" key="6">
    <source>
        <dbReference type="Pfam" id="PF03798"/>
    </source>
</evidence>
<keyword evidence="4" id="KW-0472">Membrane</keyword>
<keyword evidence="2" id="KW-0812">Transmembrane</keyword>
<keyword evidence="3" id="KW-1133">Transmembrane helix</keyword>
<proteinExistence type="predicted"/>
<dbReference type="GO" id="GO:0005783">
    <property type="term" value="C:endoplasmic reticulum"/>
    <property type="evidence" value="ECO:0007669"/>
    <property type="project" value="TreeGrafter"/>
</dbReference>
<name>A0A7S2AYZ1_9STRA</name>